<dbReference type="SUPFAM" id="SSF53738">
    <property type="entry name" value="Phosphoglucomutase, first 3 domains"/>
    <property type="match status" value="3"/>
</dbReference>
<dbReference type="Gene3D" id="3.40.120.10">
    <property type="entry name" value="Alpha-D-Glucose-1,6-Bisphosphate, subunit A, domain 3"/>
    <property type="match status" value="3"/>
</dbReference>
<dbReference type="Proteomes" id="UP000824110">
    <property type="component" value="Unassembled WGS sequence"/>
</dbReference>
<comment type="cofactor">
    <cofactor evidence="1">
        <name>Mg(2+)</name>
        <dbReference type="ChEBI" id="CHEBI:18420"/>
    </cofactor>
</comment>
<comment type="similarity">
    <text evidence="2">Belongs to the phosphohexose mutase family.</text>
</comment>
<dbReference type="InterPro" id="IPR005841">
    <property type="entry name" value="Alpha-D-phosphohexomutase_SF"/>
</dbReference>
<dbReference type="Gene3D" id="3.30.310.50">
    <property type="entry name" value="Alpha-D-phosphohexomutase, C-terminal domain"/>
    <property type="match status" value="1"/>
</dbReference>
<dbReference type="PRINTS" id="PR00509">
    <property type="entry name" value="PGMPMM"/>
</dbReference>
<evidence type="ECO:0000313" key="7">
    <source>
        <dbReference type="EMBL" id="HIU61649.1"/>
    </source>
</evidence>
<dbReference type="Pfam" id="PF02878">
    <property type="entry name" value="PGM_PMM_I"/>
    <property type="match status" value="1"/>
</dbReference>
<dbReference type="PANTHER" id="PTHR42946">
    <property type="entry name" value="PHOSPHOHEXOSE MUTASE"/>
    <property type="match status" value="1"/>
</dbReference>
<dbReference type="InterPro" id="IPR005844">
    <property type="entry name" value="A-D-PHexomutase_a/b/a-I"/>
</dbReference>
<evidence type="ECO:0000256" key="3">
    <source>
        <dbReference type="ARBA" id="ARBA00022553"/>
    </source>
</evidence>
<dbReference type="Pfam" id="PF02880">
    <property type="entry name" value="PGM_PMM_III"/>
    <property type="match status" value="1"/>
</dbReference>
<protein>
    <submittedName>
        <fullName evidence="7">Phosphomannomutase/phosphoglucomutase</fullName>
    </submittedName>
</protein>
<sequence>MTVLDFKKLKSGTDVRGVASPCLGRAVTLTEKAVETIARAFCVWLAQKTGKERLKIAVGNDSRITAKQLVEAFEKGAVQSGCDVTETGLSSTPSMFMLLRAGKGFDGSVMVTASHLPADRNGLKFFTPEGGLEGEDVEEILGIAAKGEFMHGEGTVSTYSFMDEYCALLVGRVRKACGSERPLEGKKIIVDAGNGAGGFFTEKVLKPLGADTSGSLYLDPDGTFPHHAPNPEDRAAIAALKAAVLENHADLGIIFDTDVDRAGAVDRKGEEINRNRLIALISASLLAKRPGTIVTDSVTSDGLTEFIEAHGGRHHRYMRGYKNVIDECKRLNDAGEYSPLAVETSGHCAFKDNYFLDDGAYLITEILIILSDQLKKGQRLADLISGLKEPAEATEIRLPIECEDFREYGKGVLDGVKAALANTEGATPAPNNYEGIRINFDKDHGDGWALVRLSLHEAIIPINIESNSKGGCKLMASTLVSMLKPYDKVDLTLLRNYMDKV</sequence>
<feature type="domain" description="Alpha-D-phosphohexomutase alpha/beta/alpha" evidence="4">
    <location>
        <begin position="27"/>
        <end position="148"/>
    </location>
</feature>
<gene>
    <name evidence="7" type="ORF">IAB69_03270</name>
</gene>
<reference evidence="7" key="1">
    <citation type="submission" date="2020-10" db="EMBL/GenBank/DDBJ databases">
        <authorList>
            <person name="Gilroy R."/>
        </authorList>
    </citation>
    <scope>NUCLEOTIDE SEQUENCE</scope>
    <source>
        <strain evidence="7">CHK195-12923</strain>
    </source>
</reference>
<evidence type="ECO:0000259" key="6">
    <source>
        <dbReference type="Pfam" id="PF02880"/>
    </source>
</evidence>
<organism evidence="7 8">
    <name type="scientific">Candidatus Coproplasma excrementigallinarum</name>
    <dbReference type="NCBI Taxonomy" id="2840747"/>
    <lineage>
        <taxon>Bacteria</taxon>
        <taxon>Bacillati</taxon>
        <taxon>Bacillota</taxon>
        <taxon>Clostridia</taxon>
        <taxon>Eubacteriales</taxon>
        <taxon>Candidatus Coproplasma</taxon>
    </lineage>
</organism>
<feature type="domain" description="Alpha-D-phosphohexomutase alpha/beta/alpha" evidence="5">
    <location>
        <begin position="164"/>
        <end position="269"/>
    </location>
</feature>
<dbReference type="CDD" id="cd03089">
    <property type="entry name" value="PMM_PGM"/>
    <property type="match status" value="1"/>
</dbReference>
<feature type="domain" description="Alpha-D-phosphohexomutase alpha/beta/alpha" evidence="6">
    <location>
        <begin position="274"/>
        <end position="384"/>
    </location>
</feature>
<comment type="caution">
    <text evidence="7">The sequence shown here is derived from an EMBL/GenBank/DDBJ whole genome shotgun (WGS) entry which is preliminary data.</text>
</comment>
<dbReference type="AlphaFoldDB" id="A0A9D1MKF3"/>
<dbReference type="InterPro" id="IPR005846">
    <property type="entry name" value="A-D-PHexomutase_a/b/a-III"/>
</dbReference>
<evidence type="ECO:0000256" key="2">
    <source>
        <dbReference type="ARBA" id="ARBA00010231"/>
    </source>
</evidence>
<name>A0A9D1MKF3_9FIRM</name>
<proteinExistence type="inferred from homology"/>
<accession>A0A9D1MKF3</accession>
<dbReference type="EMBL" id="DVNE01000030">
    <property type="protein sequence ID" value="HIU61649.1"/>
    <property type="molecule type" value="Genomic_DNA"/>
</dbReference>
<reference evidence="7" key="2">
    <citation type="journal article" date="2021" name="PeerJ">
        <title>Extensive microbial diversity within the chicken gut microbiome revealed by metagenomics and culture.</title>
        <authorList>
            <person name="Gilroy R."/>
            <person name="Ravi A."/>
            <person name="Getino M."/>
            <person name="Pursley I."/>
            <person name="Horton D.L."/>
            <person name="Alikhan N.F."/>
            <person name="Baker D."/>
            <person name="Gharbi K."/>
            <person name="Hall N."/>
            <person name="Watson M."/>
            <person name="Adriaenssens E.M."/>
            <person name="Foster-Nyarko E."/>
            <person name="Jarju S."/>
            <person name="Secka A."/>
            <person name="Antonio M."/>
            <person name="Oren A."/>
            <person name="Chaudhuri R.R."/>
            <person name="La Ragione R."/>
            <person name="Hildebrand F."/>
            <person name="Pallen M.J."/>
        </authorList>
    </citation>
    <scope>NUCLEOTIDE SEQUENCE</scope>
    <source>
        <strain evidence="7">CHK195-12923</strain>
    </source>
</reference>
<dbReference type="InterPro" id="IPR050060">
    <property type="entry name" value="Phosphoglucosamine_mutase"/>
</dbReference>
<keyword evidence="3" id="KW-0597">Phosphoprotein</keyword>
<evidence type="ECO:0000259" key="5">
    <source>
        <dbReference type="Pfam" id="PF02879"/>
    </source>
</evidence>
<dbReference type="GO" id="GO:0005975">
    <property type="term" value="P:carbohydrate metabolic process"/>
    <property type="evidence" value="ECO:0007669"/>
    <property type="project" value="InterPro"/>
</dbReference>
<evidence type="ECO:0000256" key="1">
    <source>
        <dbReference type="ARBA" id="ARBA00001946"/>
    </source>
</evidence>
<dbReference type="InterPro" id="IPR016055">
    <property type="entry name" value="A-D-PHexomutase_a/b/a-I/II/III"/>
</dbReference>
<dbReference type="FunFam" id="3.40.120.10:FF:000010">
    <property type="entry name" value="phosphomannomutase/phosphoglucomutase isoform X1"/>
    <property type="match status" value="1"/>
</dbReference>
<evidence type="ECO:0000313" key="8">
    <source>
        <dbReference type="Proteomes" id="UP000824110"/>
    </source>
</evidence>
<dbReference type="PANTHER" id="PTHR42946:SF1">
    <property type="entry name" value="PHOSPHOGLUCOMUTASE (ALPHA-D-GLUCOSE-1,6-BISPHOSPHATE-DEPENDENT)"/>
    <property type="match status" value="1"/>
</dbReference>
<dbReference type="GO" id="GO:0004615">
    <property type="term" value="F:phosphomannomutase activity"/>
    <property type="evidence" value="ECO:0007669"/>
    <property type="project" value="TreeGrafter"/>
</dbReference>
<dbReference type="InterPro" id="IPR005845">
    <property type="entry name" value="A-D-PHexomutase_a/b/a-II"/>
</dbReference>
<dbReference type="Pfam" id="PF02879">
    <property type="entry name" value="PGM_PMM_II"/>
    <property type="match status" value="1"/>
</dbReference>
<evidence type="ECO:0000259" key="4">
    <source>
        <dbReference type="Pfam" id="PF02878"/>
    </source>
</evidence>